<proteinExistence type="predicted"/>
<name>A0A4S4KL69_9AGAM</name>
<protein>
    <submittedName>
        <fullName evidence="1">Uncharacterized protein</fullName>
    </submittedName>
</protein>
<dbReference type="EMBL" id="SGPK01000696">
    <property type="protein sequence ID" value="THG99205.1"/>
    <property type="molecule type" value="Genomic_DNA"/>
</dbReference>
<dbReference type="OrthoDB" id="5840532at2759"/>
<keyword evidence="2" id="KW-1185">Reference proteome</keyword>
<sequence>MSTNKSTLARPNFSPVRRVVTGHIPEGKAVIYIVDDALIESHPFGPAPSLFGYLFWMDVFPSDNDDEFKDIIKEHPKDMMETLSVL</sequence>
<reference evidence="1 2" key="1">
    <citation type="submission" date="2019-02" db="EMBL/GenBank/DDBJ databases">
        <title>Genome sequencing of the rare red list fungi Phellinidium pouzarii.</title>
        <authorList>
            <person name="Buettner E."/>
            <person name="Kellner H."/>
        </authorList>
    </citation>
    <scope>NUCLEOTIDE SEQUENCE [LARGE SCALE GENOMIC DNA]</scope>
    <source>
        <strain evidence="1 2">DSM 108285</strain>
    </source>
</reference>
<gene>
    <name evidence="1" type="ORF">EW145_g7306</name>
</gene>
<organism evidence="1 2">
    <name type="scientific">Phellinidium pouzarii</name>
    <dbReference type="NCBI Taxonomy" id="167371"/>
    <lineage>
        <taxon>Eukaryota</taxon>
        <taxon>Fungi</taxon>
        <taxon>Dikarya</taxon>
        <taxon>Basidiomycota</taxon>
        <taxon>Agaricomycotina</taxon>
        <taxon>Agaricomycetes</taxon>
        <taxon>Hymenochaetales</taxon>
        <taxon>Hymenochaetaceae</taxon>
        <taxon>Phellinidium</taxon>
    </lineage>
</organism>
<accession>A0A4S4KL69</accession>
<dbReference type="AlphaFoldDB" id="A0A4S4KL69"/>
<dbReference type="Proteomes" id="UP000308199">
    <property type="component" value="Unassembled WGS sequence"/>
</dbReference>
<evidence type="ECO:0000313" key="1">
    <source>
        <dbReference type="EMBL" id="THG99205.1"/>
    </source>
</evidence>
<comment type="caution">
    <text evidence="1">The sequence shown here is derived from an EMBL/GenBank/DDBJ whole genome shotgun (WGS) entry which is preliminary data.</text>
</comment>
<evidence type="ECO:0000313" key="2">
    <source>
        <dbReference type="Proteomes" id="UP000308199"/>
    </source>
</evidence>